<feature type="region of interest" description="Disordered" evidence="1">
    <location>
        <begin position="1"/>
        <end position="115"/>
    </location>
</feature>
<name>A0A9W7WYA1_TRIRA</name>
<accession>A0A9W7WYA1</accession>
<dbReference type="EMBL" id="JAFHDT010000004">
    <property type="protein sequence ID" value="KAI7810915.1"/>
    <property type="molecule type" value="Genomic_DNA"/>
</dbReference>
<keyword evidence="3" id="KW-1185">Reference proteome</keyword>
<dbReference type="AlphaFoldDB" id="A0A9W7WYA1"/>
<feature type="compositionally biased region" description="Basic and acidic residues" evidence="1">
    <location>
        <begin position="29"/>
        <end position="48"/>
    </location>
</feature>
<dbReference type="Proteomes" id="UP001059041">
    <property type="component" value="Linkage Group LG4"/>
</dbReference>
<protein>
    <submittedName>
        <fullName evidence="2">Hemogen</fullName>
    </submittedName>
</protein>
<comment type="caution">
    <text evidence="2">The sequence shown here is derived from an EMBL/GenBank/DDBJ whole genome shotgun (WGS) entry which is preliminary data.</text>
</comment>
<gene>
    <name evidence="2" type="ORF">IRJ41_008206</name>
</gene>
<evidence type="ECO:0000313" key="2">
    <source>
        <dbReference type="EMBL" id="KAI7810915.1"/>
    </source>
</evidence>
<evidence type="ECO:0000313" key="3">
    <source>
        <dbReference type="Proteomes" id="UP001059041"/>
    </source>
</evidence>
<evidence type="ECO:0000256" key="1">
    <source>
        <dbReference type="SAM" id="MobiDB-lite"/>
    </source>
</evidence>
<organism evidence="2 3">
    <name type="scientific">Triplophysa rosa</name>
    <name type="common">Cave loach</name>
    <dbReference type="NCBI Taxonomy" id="992332"/>
    <lineage>
        <taxon>Eukaryota</taxon>
        <taxon>Metazoa</taxon>
        <taxon>Chordata</taxon>
        <taxon>Craniata</taxon>
        <taxon>Vertebrata</taxon>
        <taxon>Euteleostomi</taxon>
        <taxon>Actinopterygii</taxon>
        <taxon>Neopterygii</taxon>
        <taxon>Teleostei</taxon>
        <taxon>Ostariophysi</taxon>
        <taxon>Cypriniformes</taxon>
        <taxon>Nemacheilidae</taxon>
        <taxon>Triplophysa</taxon>
    </lineage>
</organism>
<proteinExistence type="predicted"/>
<feature type="compositionally biased region" description="Basic and acidic residues" evidence="1">
    <location>
        <begin position="1"/>
        <end position="14"/>
    </location>
</feature>
<reference evidence="2" key="1">
    <citation type="submission" date="2021-02" db="EMBL/GenBank/DDBJ databases">
        <title>Comparative genomics reveals that relaxation of natural selection precedes convergent phenotypic evolution of cavefish.</title>
        <authorList>
            <person name="Peng Z."/>
        </authorList>
    </citation>
    <scope>NUCLEOTIDE SEQUENCE</scope>
    <source>
        <tissue evidence="2">Muscle</tissue>
    </source>
</reference>
<sequence>MANKMDDTLEKENPPSEVNVSNEAGIRLRLRDRDLLKKRKAEAEEKATNQEQSLKRAKKWSSASGTPGRKGRPRKQPPVVVSEDFSVVQETDPPSITPPVLPTEAETATPQPAPVSVETIKEKTLKTFFIEDLGPDEEEDMPLSQKRLVIDSDIGEPRTDVPEQIQISVPAFAPATAPSYPESLPENVPEPLI</sequence>